<dbReference type="PANTHER" id="PTHR44757:SF2">
    <property type="entry name" value="BIOFILM ARCHITECTURE MAINTENANCE PROTEIN MBAA"/>
    <property type="match status" value="1"/>
</dbReference>
<dbReference type="InterPro" id="IPR000160">
    <property type="entry name" value="GGDEF_dom"/>
</dbReference>
<dbReference type="SMART" id="SM00052">
    <property type="entry name" value="EAL"/>
    <property type="match status" value="1"/>
</dbReference>
<dbReference type="Pfam" id="PF13426">
    <property type="entry name" value="PAS_9"/>
    <property type="match status" value="1"/>
</dbReference>
<dbReference type="SUPFAM" id="SSF55073">
    <property type="entry name" value="Nucleotide cyclase"/>
    <property type="match status" value="1"/>
</dbReference>
<dbReference type="EMBL" id="JAJHPV010000013">
    <property type="protein sequence ID" value="MCC6071795.1"/>
    <property type="molecule type" value="Genomic_DNA"/>
</dbReference>
<accession>A0ABS8IT45</accession>
<dbReference type="InterPro" id="IPR035919">
    <property type="entry name" value="EAL_sf"/>
</dbReference>
<feature type="domain" description="PAS" evidence="1">
    <location>
        <begin position="165"/>
        <end position="211"/>
    </location>
</feature>
<keyword evidence="6" id="KW-1185">Reference proteome</keyword>
<dbReference type="InterPro" id="IPR043128">
    <property type="entry name" value="Rev_trsase/Diguanyl_cyclase"/>
</dbReference>
<dbReference type="InterPro" id="IPR029787">
    <property type="entry name" value="Nucleotide_cyclase"/>
</dbReference>
<feature type="domain" description="EAL" evidence="3">
    <location>
        <begin position="464"/>
        <end position="717"/>
    </location>
</feature>
<dbReference type="Gene3D" id="3.30.70.270">
    <property type="match status" value="1"/>
</dbReference>
<dbReference type="PROSITE" id="PS50112">
    <property type="entry name" value="PAS"/>
    <property type="match status" value="2"/>
</dbReference>
<evidence type="ECO:0000259" key="3">
    <source>
        <dbReference type="PROSITE" id="PS50883"/>
    </source>
</evidence>
<dbReference type="PIRSF" id="PIRSF005925">
    <property type="entry name" value="Dos"/>
    <property type="match status" value="1"/>
</dbReference>
<dbReference type="SUPFAM" id="SSF55785">
    <property type="entry name" value="PYP-like sensor domain (PAS domain)"/>
    <property type="match status" value="2"/>
</dbReference>
<dbReference type="CDD" id="cd01948">
    <property type="entry name" value="EAL"/>
    <property type="match status" value="1"/>
</dbReference>
<name>A0ABS8IT45_9BURK</name>
<dbReference type="Gene3D" id="3.20.20.450">
    <property type="entry name" value="EAL domain"/>
    <property type="match status" value="1"/>
</dbReference>
<dbReference type="SMART" id="SM00267">
    <property type="entry name" value="GGDEF"/>
    <property type="match status" value="1"/>
</dbReference>
<dbReference type="InterPro" id="IPR013767">
    <property type="entry name" value="PAS_fold"/>
</dbReference>
<dbReference type="RefSeq" id="WP_229433010.1">
    <property type="nucleotide sequence ID" value="NZ_JAJHPV010000013.1"/>
</dbReference>
<dbReference type="PANTHER" id="PTHR44757">
    <property type="entry name" value="DIGUANYLATE CYCLASE DGCP"/>
    <property type="match status" value="1"/>
</dbReference>
<dbReference type="SUPFAM" id="SSF141868">
    <property type="entry name" value="EAL domain-like"/>
    <property type="match status" value="1"/>
</dbReference>
<dbReference type="Gene3D" id="3.30.450.20">
    <property type="entry name" value="PAS domain"/>
    <property type="match status" value="2"/>
</dbReference>
<evidence type="ECO:0000313" key="6">
    <source>
        <dbReference type="Proteomes" id="UP001198701"/>
    </source>
</evidence>
<dbReference type="PROSITE" id="PS50883">
    <property type="entry name" value="EAL"/>
    <property type="match status" value="1"/>
</dbReference>
<evidence type="ECO:0000259" key="2">
    <source>
        <dbReference type="PROSITE" id="PS50113"/>
    </source>
</evidence>
<feature type="domain" description="PAC" evidence="2">
    <location>
        <begin position="238"/>
        <end position="290"/>
    </location>
</feature>
<dbReference type="SMART" id="SM00086">
    <property type="entry name" value="PAC"/>
    <property type="match status" value="2"/>
</dbReference>
<organism evidence="5 6">
    <name type="scientific">Massilia agrisoli</name>
    <dbReference type="NCBI Taxonomy" id="2892444"/>
    <lineage>
        <taxon>Bacteria</taxon>
        <taxon>Pseudomonadati</taxon>
        <taxon>Pseudomonadota</taxon>
        <taxon>Betaproteobacteria</taxon>
        <taxon>Burkholderiales</taxon>
        <taxon>Oxalobacteraceae</taxon>
        <taxon>Telluria group</taxon>
        <taxon>Massilia</taxon>
    </lineage>
</organism>
<sequence>MPDRALERCLALLRGARGLDGAALAHSLDELEAAILVLAAGKVTPPPCAVSAEPFNPDEPAIVLDLAGYLTGWNSAAATLFGYTAEEAIGQHVLFLYAEGDDDADIAELFLESGSDLIEVRRRKKNGEIIGVRLALSLLKDDNGEANGMLVHVSPIVEELGDQDKVRLHARIIEDSDQGVLITDSSERIVSINSAFTRITGYAPVEAIGKTPDLLRSGVHDAEFRAKVRAAMRGNGPWRGEIVGKRKNGDLFPQSVTISAVRDSEGRITHTFSLFSDISVHKAAEARVQRMANYDSLTGLPNRSLLTHLLGQALMDARRANQYGALMVVEVNRMAAISDTLGHDVASQLLCEIGRRFRHLLRDADILARIDGSKFAVALPQIDRRESAAIVVRKMLAALAVPLVIDGHNLQVSANIGVSVYPEDSSDAASLIRCADVAMAKAQESGGGTFLFYREQMDLRAKEDLMLEAELRTAVNEGQLELHYQPKVSLRSGRIVGAEALIRWRHPERGMISPGVFIALAEETGMIHDIGSWVLEEACRQIGAWRNAGLVMPPVAVNLSARQFDRRLPARILAVLDRHGVLPEQIMLEITESLLVGGADNIVAIMNELVAMGLALALDDFGTGYSSLAYLKKFPISTLKIDRAFVVGLPHEESDCAIARAIVTMAKQLRQEIVAEGVETEEQMAFLRDLGCDQLQGWLFSPAVTGAEFERMLRDGDRLSVSRVPAAT</sequence>
<proteinExistence type="predicted"/>
<comment type="caution">
    <text evidence="5">The sequence shown here is derived from an EMBL/GenBank/DDBJ whole genome shotgun (WGS) entry which is preliminary data.</text>
</comment>
<protein>
    <submittedName>
        <fullName evidence="5">EAL domain-containing protein</fullName>
    </submittedName>
</protein>
<feature type="domain" description="PAS" evidence="1">
    <location>
        <begin position="60"/>
        <end position="112"/>
    </location>
</feature>
<dbReference type="InterPro" id="IPR012226">
    <property type="entry name" value="Diguanyl_cyclase/Pdiesterase"/>
</dbReference>
<evidence type="ECO:0000259" key="1">
    <source>
        <dbReference type="PROSITE" id="PS50112"/>
    </source>
</evidence>
<evidence type="ECO:0000313" key="5">
    <source>
        <dbReference type="EMBL" id="MCC6071795.1"/>
    </source>
</evidence>
<dbReference type="PROSITE" id="PS50887">
    <property type="entry name" value="GGDEF"/>
    <property type="match status" value="1"/>
</dbReference>
<dbReference type="Proteomes" id="UP001198701">
    <property type="component" value="Unassembled WGS sequence"/>
</dbReference>
<dbReference type="NCBIfam" id="TIGR00254">
    <property type="entry name" value="GGDEF"/>
    <property type="match status" value="1"/>
</dbReference>
<dbReference type="CDD" id="cd00130">
    <property type="entry name" value="PAS"/>
    <property type="match status" value="2"/>
</dbReference>
<gene>
    <name evidence="5" type="ORF">LMJ30_12575</name>
</gene>
<evidence type="ECO:0000259" key="4">
    <source>
        <dbReference type="PROSITE" id="PS50887"/>
    </source>
</evidence>
<feature type="domain" description="GGDEF" evidence="4">
    <location>
        <begin position="322"/>
        <end position="455"/>
    </location>
</feature>
<dbReference type="Pfam" id="PF00989">
    <property type="entry name" value="PAS"/>
    <property type="match status" value="1"/>
</dbReference>
<dbReference type="NCBIfam" id="TIGR00229">
    <property type="entry name" value="sensory_box"/>
    <property type="match status" value="2"/>
</dbReference>
<dbReference type="InterPro" id="IPR052155">
    <property type="entry name" value="Biofilm_reg_signaling"/>
</dbReference>
<dbReference type="SMART" id="SM00091">
    <property type="entry name" value="PAS"/>
    <property type="match status" value="2"/>
</dbReference>
<dbReference type="Pfam" id="PF00990">
    <property type="entry name" value="GGDEF"/>
    <property type="match status" value="1"/>
</dbReference>
<dbReference type="PROSITE" id="PS50113">
    <property type="entry name" value="PAC"/>
    <property type="match status" value="1"/>
</dbReference>
<reference evidence="5 6" key="1">
    <citation type="submission" date="2021-11" db="EMBL/GenBank/DDBJ databases">
        <authorList>
            <person name="Huq M.A."/>
        </authorList>
    </citation>
    <scope>NUCLEOTIDE SEQUENCE [LARGE SCALE GENOMIC DNA]</scope>
    <source>
        <strain evidence="5 6">MAHUQ-52</strain>
    </source>
</reference>
<dbReference type="InterPro" id="IPR000014">
    <property type="entry name" value="PAS"/>
</dbReference>
<dbReference type="Pfam" id="PF00563">
    <property type="entry name" value="EAL"/>
    <property type="match status" value="1"/>
</dbReference>
<dbReference type="InterPro" id="IPR001633">
    <property type="entry name" value="EAL_dom"/>
</dbReference>
<dbReference type="InterPro" id="IPR035965">
    <property type="entry name" value="PAS-like_dom_sf"/>
</dbReference>
<dbReference type="CDD" id="cd01949">
    <property type="entry name" value="GGDEF"/>
    <property type="match status" value="1"/>
</dbReference>
<dbReference type="InterPro" id="IPR001610">
    <property type="entry name" value="PAC"/>
</dbReference>
<dbReference type="InterPro" id="IPR000700">
    <property type="entry name" value="PAS-assoc_C"/>
</dbReference>